<keyword evidence="2" id="KW-0472">Membrane</keyword>
<sequence length="384" mass="41260">MSESQQPKVCSNCGHPLAPTDRFCPNCGTRVPEKAAPPTVVIPPDQPPAAPPTVVLPPNQPPAAPPTTVLPPSRPSTAPPTGLPPTQPSAIPTPTPPVVPPVQSAGTPPDPFMPTPTYHPPVSQQPPFQIPASPNVATTKPNRGIAWLLVGGIGCLLLIFVGACIFALVAFSTIATDTTSVSTTPVAGSSPPTGGSGTGGSVVEGRILFQDKFDNPASSALLTNEDNDVRYAYEQGRYVIEVKQPELLVWSLIDGTYRNVTIEASYIMPGNMPNVAAGLIFHYQDEDNFYLFSVSNDGYYALELLQNNQWTTLIDWTKHQAINPERNRIRVELRNDEIVLYVNDKQIDKTRDPTFTDGNVALAVTSFDKGGGTVEFEEITISQR</sequence>
<feature type="domain" description="Zinc-ribbon" evidence="3">
    <location>
        <begin position="10"/>
        <end position="30"/>
    </location>
</feature>
<dbReference type="eggNOG" id="COG0515">
    <property type="taxonomic scope" value="Bacteria"/>
</dbReference>
<dbReference type="Gene3D" id="2.60.120.560">
    <property type="entry name" value="Exo-inulinase, domain 1"/>
    <property type="match status" value="1"/>
</dbReference>
<protein>
    <recommendedName>
        <fullName evidence="3">Zinc-ribbon domain-containing protein</fullName>
    </recommendedName>
</protein>
<gene>
    <name evidence="4" type="ordered locus">Cagg_1680</name>
</gene>
<feature type="compositionally biased region" description="Low complexity" evidence="1">
    <location>
        <begin position="180"/>
        <end position="193"/>
    </location>
</feature>
<evidence type="ECO:0000256" key="2">
    <source>
        <dbReference type="SAM" id="Phobius"/>
    </source>
</evidence>
<feature type="region of interest" description="Disordered" evidence="1">
    <location>
        <begin position="1"/>
        <end position="106"/>
    </location>
</feature>
<name>B8GA66_CHLAD</name>
<dbReference type="AlphaFoldDB" id="B8GA66"/>
<dbReference type="InterPro" id="IPR026870">
    <property type="entry name" value="Zinc_ribbon_dom"/>
</dbReference>
<evidence type="ECO:0000313" key="4">
    <source>
        <dbReference type="EMBL" id="ACL24581.1"/>
    </source>
</evidence>
<keyword evidence="2" id="KW-0812">Transmembrane</keyword>
<proteinExistence type="predicted"/>
<reference evidence="4" key="1">
    <citation type="submission" date="2008-12" db="EMBL/GenBank/DDBJ databases">
        <title>Complete sequence of Chloroflexus aggregans DSM 9485.</title>
        <authorList>
            <consortium name="US DOE Joint Genome Institute"/>
            <person name="Lucas S."/>
            <person name="Copeland A."/>
            <person name="Lapidus A."/>
            <person name="Glavina del Rio T."/>
            <person name="Dalin E."/>
            <person name="Tice H."/>
            <person name="Pitluck S."/>
            <person name="Foster B."/>
            <person name="Larimer F."/>
            <person name="Land M."/>
            <person name="Hauser L."/>
            <person name="Kyrpides N."/>
            <person name="Mikhailova N."/>
            <person name="Bryant D."/>
            <person name="Richardson P."/>
        </authorList>
    </citation>
    <scope>NUCLEOTIDE SEQUENCE</scope>
    <source>
        <strain evidence="4">DSM 9485</strain>
    </source>
</reference>
<evidence type="ECO:0000256" key="1">
    <source>
        <dbReference type="SAM" id="MobiDB-lite"/>
    </source>
</evidence>
<feature type="region of interest" description="Disordered" evidence="1">
    <location>
        <begin position="180"/>
        <end position="199"/>
    </location>
</feature>
<dbReference type="HOGENOM" id="CLU_591701_0_0_0"/>
<dbReference type="KEGG" id="cag:Cagg_1680"/>
<dbReference type="OrthoDB" id="153959at2"/>
<feature type="transmembrane region" description="Helical" evidence="2">
    <location>
        <begin position="145"/>
        <end position="171"/>
    </location>
</feature>
<dbReference type="Pfam" id="PF13240">
    <property type="entry name" value="Zn_Ribbon_1"/>
    <property type="match status" value="1"/>
</dbReference>
<evidence type="ECO:0000313" key="5">
    <source>
        <dbReference type="Proteomes" id="UP000002508"/>
    </source>
</evidence>
<organism evidence="4 5">
    <name type="scientific">Chloroflexus aggregans (strain MD-66 / DSM 9485)</name>
    <dbReference type="NCBI Taxonomy" id="326427"/>
    <lineage>
        <taxon>Bacteria</taxon>
        <taxon>Bacillati</taxon>
        <taxon>Chloroflexota</taxon>
        <taxon>Chloroflexia</taxon>
        <taxon>Chloroflexales</taxon>
        <taxon>Chloroflexineae</taxon>
        <taxon>Chloroflexaceae</taxon>
        <taxon>Chloroflexus</taxon>
    </lineage>
</organism>
<dbReference type="EMBL" id="CP001337">
    <property type="protein sequence ID" value="ACL24581.1"/>
    <property type="molecule type" value="Genomic_DNA"/>
</dbReference>
<evidence type="ECO:0000259" key="3">
    <source>
        <dbReference type="Pfam" id="PF13240"/>
    </source>
</evidence>
<dbReference type="Proteomes" id="UP000002508">
    <property type="component" value="Chromosome"/>
</dbReference>
<accession>B8GA66</accession>
<keyword evidence="5" id="KW-1185">Reference proteome</keyword>
<dbReference type="STRING" id="326427.Cagg_1680"/>
<dbReference type="RefSeq" id="WP_015940440.1">
    <property type="nucleotide sequence ID" value="NC_011831.1"/>
</dbReference>
<feature type="compositionally biased region" description="Pro residues" evidence="1">
    <location>
        <begin position="40"/>
        <end position="100"/>
    </location>
</feature>
<keyword evidence="2" id="KW-1133">Transmembrane helix</keyword>